<dbReference type="RefSeq" id="WP_083142529.1">
    <property type="nucleotide sequence ID" value="NZ_MVID01000004.1"/>
</dbReference>
<comment type="subcellular location">
    <subcellularLocation>
        <location evidence="1">Cell membrane</location>
        <topology evidence="1">Multi-pass membrane protein</topology>
    </subcellularLocation>
</comment>
<dbReference type="EMBL" id="UEGS01000001">
    <property type="protein sequence ID" value="SRX79058.1"/>
    <property type="molecule type" value="Genomic_DNA"/>
</dbReference>
<comment type="similarity">
    <text evidence="2">Belongs to the UPF0126 family.</text>
</comment>
<feature type="transmembrane region" description="Helical" evidence="7">
    <location>
        <begin position="35"/>
        <end position="52"/>
    </location>
</feature>
<organism evidence="9 10">
    <name type="scientific">Mycolicibacterium parafortuitum</name>
    <name type="common">Mycobacterium parafortuitum</name>
    <dbReference type="NCBI Taxonomy" id="39692"/>
    <lineage>
        <taxon>Bacteria</taxon>
        <taxon>Bacillati</taxon>
        <taxon>Actinomycetota</taxon>
        <taxon>Actinomycetes</taxon>
        <taxon>Mycobacteriales</taxon>
        <taxon>Mycobacteriaceae</taxon>
        <taxon>Mycolicibacterium</taxon>
    </lineage>
</organism>
<evidence type="ECO:0000256" key="1">
    <source>
        <dbReference type="ARBA" id="ARBA00004651"/>
    </source>
</evidence>
<keyword evidence="3" id="KW-1003">Cell membrane</keyword>
<feature type="domain" description="Glycine transporter" evidence="8">
    <location>
        <begin position="10"/>
        <end position="85"/>
    </location>
</feature>
<evidence type="ECO:0000256" key="2">
    <source>
        <dbReference type="ARBA" id="ARBA00008193"/>
    </source>
</evidence>
<dbReference type="STRING" id="39692.BST38_06915"/>
<feature type="transmembrane region" description="Helical" evidence="7">
    <location>
        <begin position="121"/>
        <end position="142"/>
    </location>
</feature>
<evidence type="ECO:0000256" key="5">
    <source>
        <dbReference type="ARBA" id="ARBA00022989"/>
    </source>
</evidence>
<keyword evidence="6 7" id="KW-0472">Membrane</keyword>
<evidence type="ECO:0000256" key="4">
    <source>
        <dbReference type="ARBA" id="ARBA00022692"/>
    </source>
</evidence>
<feature type="transmembrane region" description="Helical" evidence="7">
    <location>
        <begin position="6"/>
        <end position="28"/>
    </location>
</feature>
<proteinExistence type="inferred from homology"/>
<feature type="domain" description="Glycine transporter" evidence="8">
    <location>
        <begin position="97"/>
        <end position="169"/>
    </location>
</feature>
<evidence type="ECO:0000313" key="10">
    <source>
        <dbReference type="Proteomes" id="UP000252008"/>
    </source>
</evidence>
<protein>
    <recommendedName>
        <fullName evidence="8">Glycine transporter domain-containing protein</fullName>
    </recommendedName>
</protein>
<evidence type="ECO:0000256" key="3">
    <source>
        <dbReference type="ARBA" id="ARBA00022475"/>
    </source>
</evidence>
<keyword evidence="5 7" id="KW-1133">Transmembrane helix</keyword>
<accession>A0A375YDC6</accession>
<keyword evidence="4 7" id="KW-0812">Transmembrane</keyword>
<evidence type="ECO:0000313" key="9">
    <source>
        <dbReference type="EMBL" id="SRX79058.1"/>
    </source>
</evidence>
<sequence length="212" mass="21725">MSAQPPLLLALDLIGTFVFGLNGALTAVRATRLDVVGVVTLGMMTALGGGVIRDVLIGAVPPATFQLWYYFALALGGGLIAFALSRKLHRLEMPITVLDAVGLSVFAVMGAGKAVEYGLGVGPAVLLGVITAVGGGTIRDLMIGQVPTVLRSELYAIPALVAATLTVAAMGIGIYGLSAALVAASACFVIRMVGVHFNLNAPEPPGSRDQRR</sequence>
<evidence type="ECO:0000256" key="7">
    <source>
        <dbReference type="SAM" id="Phobius"/>
    </source>
</evidence>
<dbReference type="PANTHER" id="PTHR30506:SF3">
    <property type="entry name" value="UPF0126 INNER MEMBRANE PROTEIN YADS-RELATED"/>
    <property type="match status" value="1"/>
</dbReference>
<dbReference type="InterPro" id="IPR005115">
    <property type="entry name" value="Gly_transporter"/>
</dbReference>
<feature type="transmembrane region" description="Helical" evidence="7">
    <location>
        <begin position="67"/>
        <end position="84"/>
    </location>
</feature>
<keyword evidence="10" id="KW-1185">Reference proteome</keyword>
<evidence type="ECO:0000259" key="8">
    <source>
        <dbReference type="Pfam" id="PF03458"/>
    </source>
</evidence>
<dbReference type="GO" id="GO:0005886">
    <property type="term" value="C:plasma membrane"/>
    <property type="evidence" value="ECO:0007669"/>
    <property type="project" value="UniProtKB-SubCell"/>
</dbReference>
<dbReference type="Pfam" id="PF03458">
    <property type="entry name" value="Gly_transporter"/>
    <property type="match status" value="2"/>
</dbReference>
<name>A0A375YDC6_MYCPF</name>
<dbReference type="Proteomes" id="UP000252008">
    <property type="component" value="Unassembled WGS sequence"/>
</dbReference>
<dbReference type="PANTHER" id="PTHR30506">
    <property type="entry name" value="INNER MEMBRANE PROTEIN"/>
    <property type="match status" value="1"/>
</dbReference>
<feature type="transmembrane region" description="Helical" evidence="7">
    <location>
        <begin position="154"/>
        <end position="175"/>
    </location>
</feature>
<reference evidence="9 10" key="1">
    <citation type="submission" date="2018-05" db="EMBL/GenBank/DDBJ databases">
        <authorList>
            <consortium name="IHU Genomes"/>
        </authorList>
    </citation>
    <scope>NUCLEOTIDE SEQUENCE [LARGE SCALE GENOMIC DNA]</scope>
    <source>
        <strain evidence="9 10">P7335</strain>
    </source>
</reference>
<evidence type="ECO:0000256" key="6">
    <source>
        <dbReference type="ARBA" id="ARBA00023136"/>
    </source>
</evidence>
<dbReference type="AlphaFoldDB" id="A0A375YDC6"/>
<gene>
    <name evidence="9" type="ORF">MPP7335_00791</name>
</gene>